<keyword evidence="3" id="KW-1185">Reference proteome</keyword>
<feature type="region of interest" description="Disordered" evidence="1">
    <location>
        <begin position="1"/>
        <end position="79"/>
    </location>
</feature>
<evidence type="ECO:0000256" key="1">
    <source>
        <dbReference type="SAM" id="MobiDB-lite"/>
    </source>
</evidence>
<dbReference type="EMBL" id="JARK01001524">
    <property type="protein sequence ID" value="EYB92917.1"/>
    <property type="molecule type" value="Genomic_DNA"/>
</dbReference>
<dbReference type="Proteomes" id="UP000024635">
    <property type="component" value="Unassembled WGS sequence"/>
</dbReference>
<dbReference type="AlphaFoldDB" id="A0A016SRB8"/>
<sequence length="187" mass="19991">MALNLICSYDSDEDSDSPPKEPLGSTDAEPSPPTEKGKSFFFGGEEGSSTDDELDDQLKRSKHPEKKPATGTTRRLPSAGSVLKGSHVVGIHFSFIPVAKHNGSSVFSSEREQEDLAQQLTLSQHVPLTEKVEARKKPVCRYALEATCTRYVIRVGCSCNGAAGVGASRAVGQTADSSSIRLLRGVL</sequence>
<dbReference type="OrthoDB" id="336321at2759"/>
<gene>
    <name evidence="2" type="primary">Acey_s0188.g1136</name>
    <name evidence="2" type="ORF">Y032_0188g1136</name>
</gene>
<proteinExistence type="predicted"/>
<reference evidence="3" key="1">
    <citation type="journal article" date="2015" name="Nat. Genet.">
        <title>The genome and transcriptome of the zoonotic hookworm Ancylostoma ceylanicum identify infection-specific gene families.</title>
        <authorList>
            <person name="Schwarz E.M."/>
            <person name="Hu Y."/>
            <person name="Antoshechkin I."/>
            <person name="Miller M.M."/>
            <person name="Sternberg P.W."/>
            <person name="Aroian R.V."/>
        </authorList>
    </citation>
    <scope>NUCLEOTIDE SEQUENCE</scope>
    <source>
        <strain evidence="3">HY135</strain>
    </source>
</reference>
<protein>
    <submittedName>
        <fullName evidence="2">Uncharacterized protein</fullName>
    </submittedName>
</protein>
<comment type="caution">
    <text evidence="2">The sequence shown here is derived from an EMBL/GenBank/DDBJ whole genome shotgun (WGS) entry which is preliminary data.</text>
</comment>
<name>A0A016SRB8_9BILA</name>
<organism evidence="2 3">
    <name type="scientific">Ancylostoma ceylanicum</name>
    <dbReference type="NCBI Taxonomy" id="53326"/>
    <lineage>
        <taxon>Eukaryota</taxon>
        <taxon>Metazoa</taxon>
        <taxon>Ecdysozoa</taxon>
        <taxon>Nematoda</taxon>
        <taxon>Chromadorea</taxon>
        <taxon>Rhabditida</taxon>
        <taxon>Rhabditina</taxon>
        <taxon>Rhabditomorpha</taxon>
        <taxon>Strongyloidea</taxon>
        <taxon>Ancylostomatidae</taxon>
        <taxon>Ancylostomatinae</taxon>
        <taxon>Ancylostoma</taxon>
    </lineage>
</organism>
<evidence type="ECO:0000313" key="3">
    <source>
        <dbReference type="Proteomes" id="UP000024635"/>
    </source>
</evidence>
<accession>A0A016SRB8</accession>
<evidence type="ECO:0000313" key="2">
    <source>
        <dbReference type="EMBL" id="EYB92917.1"/>
    </source>
</evidence>